<proteinExistence type="predicted"/>
<sequence>MAQLGYAAVRQEGVGVALFTDIGNFAFAASDPMHNNIVAKIEEQAPLHDFDYMLTGEELTAPGSGTGT</sequence>
<gene>
    <name evidence="1" type="ORF">KEU06_08890</name>
</gene>
<comment type="caution">
    <text evidence="1">The sequence shown here is derived from an EMBL/GenBank/DDBJ whole genome shotgun (WGS) entry which is preliminary data.</text>
</comment>
<name>A0A942DW79_9HYPH</name>
<dbReference type="EMBL" id="JAGWCR010000004">
    <property type="protein sequence ID" value="MBS3648744.1"/>
    <property type="molecule type" value="Genomic_DNA"/>
</dbReference>
<dbReference type="RefSeq" id="WP_188254308.1">
    <property type="nucleotide sequence ID" value="NZ_JABVCF010000004.1"/>
</dbReference>
<protein>
    <submittedName>
        <fullName evidence="1">Uncharacterized protein</fullName>
    </submittedName>
</protein>
<evidence type="ECO:0000313" key="1">
    <source>
        <dbReference type="EMBL" id="MBS3648744.1"/>
    </source>
</evidence>
<evidence type="ECO:0000313" key="2">
    <source>
        <dbReference type="Proteomes" id="UP000680348"/>
    </source>
</evidence>
<organism evidence="1 2">
    <name type="scientific">Pseudaminobacter soli</name>
    <name type="common">ex Zhang et al. 2022</name>
    <dbReference type="NCBI Taxonomy" id="2831468"/>
    <lineage>
        <taxon>Bacteria</taxon>
        <taxon>Pseudomonadati</taxon>
        <taxon>Pseudomonadota</taxon>
        <taxon>Alphaproteobacteria</taxon>
        <taxon>Hyphomicrobiales</taxon>
        <taxon>Phyllobacteriaceae</taxon>
        <taxon>Pseudaminobacter</taxon>
    </lineage>
</organism>
<reference evidence="1" key="1">
    <citation type="submission" date="2021-04" db="EMBL/GenBank/DDBJ databases">
        <title>Pseudaminobacter soli sp. nov., isolated from paddy soil contaminated by heavy metals.</title>
        <authorList>
            <person name="Zhang K."/>
        </authorList>
    </citation>
    <scope>NUCLEOTIDE SEQUENCE</scope>
    <source>
        <strain evidence="1">19-2017</strain>
    </source>
</reference>
<accession>A0A942DW79</accession>
<dbReference type="AlphaFoldDB" id="A0A942DW79"/>
<keyword evidence="2" id="KW-1185">Reference proteome</keyword>
<dbReference type="Proteomes" id="UP000680348">
    <property type="component" value="Unassembled WGS sequence"/>
</dbReference>